<feature type="transmembrane region" description="Helical" evidence="5">
    <location>
        <begin position="141"/>
        <end position="163"/>
    </location>
</feature>
<keyword evidence="2 5" id="KW-0812">Transmembrane</keyword>
<dbReference type="GO" id="GO:0016020">
    <property type="term" value="C:membrane"/>
    <property type="evidence" value="ECO:0007669"/>
    <property type="project" value="UniProtKB-SubCell"/>
</dbReference>
<dbReference type="GO" id="GO:0015179">
    <property type="term" value="F:L-amino acid transmembrane transporter activity"/>
    <property type="evidence" value="ECO:0007669"/>
    <property type="project" value="TreeGrafter"/>
</dbReference>
<evidence type="ECO:0000256" key="2">
    <source>
        <dbReference type="ARBA" id="ARBA00022692"/>
    </source>
</evidence>
<reference evidence="7" key="1">
    <citation type="submission" date="2021-01" db="EMBL/GenBank/DDBJ databases">
        <authorList>
            <consortium name="Genoscope - CEA"/>
            <person name="William W."/>
        </authorList>
    </citation>
    <scope>NUCLEOTIDE SEQUENCE</scope>
</reference>
<organism evidence="7 8">
    <name type="scientific">Paramecium pentaurelia</name>
    <dbReference type="NCBI Taxonomy" id="43138"/>
    <lineage>
        <taxon>Eukaryota</taxon>
        <taxon>Sar</taxon>
        <taxon>Alveolata</taxon>
        <taxon>Ciliophora</taxon>
        <taxon>Intramacronucleata</taxon>
        <taxon>Oligohymenophorea</taxon>
        <taxon>Peniculida</taxon>
        <taxon>Parameciidae</taxon>
        <taxon>Paramecium</taxon>
    </lineage>
</organism>
<feature type="transmembrane region" description="Helical" evidence="5">
    <location>
        <begin position="52"/>
        <end position="75"/>
    </location>
</feature>
<comment type="subcellular location">
    <subcellularLocation>
        <location evidence="1">Membrane</location>
        <topology evidence="1">Multi-pass membrane protein</topology>
    </subcellularLocation>
</comment>
<evidence type="ECO:0000256" key="3">
    <source>
        <dbReference type="ARBA" id="ARBA00022989"/>
    </source>
</evidence>
<dbReference type="PANTHER" id="PTHR22950">
    <property type="entry name" value="AMINO ACID TRANSPORTER"/>
    <property type="match status" value="1"/>
</dbReference>
<name>A0A8S1UY92_9CILI</name>
<dbReference type="InterPro" id="IPR013057">
    <property type="entry name" value="AA_transpt_TM"/>
</dbReference>
<keyword evidence="4 5" id="KW-0472">Membrane</keyword>
<accession>A0A8S1UY92</accession>
<sequence>MVIIQYEKWNLVEPDAKKIMMPFGIMIFAYDINGVLKEIRVEIEDTISFKKCVLIAMILETILYLFFGITSSLLFQSNTDQSIITNFQEEYKGNYSIKVTLSILMISYVSILIINTLMVNKPVYLLVNLSPDKIKKFTLKMIYVLCQMLTAFLYPNFAIVLSIV</sequence>
<dbReference type="Proteomes" id="UP000689195">
    <property type="component" value="Unassembled WGS sequence"/>
</dbReference>
<evidence type="ECO:0000256" key="4">
    <source>
        <dbReference type="ARBA" id="ARBA00023136"/>
    </source>
</evidence>
<proteinExistence type="predicted"/>
<keyword evidence="8" id="KW-1185">Reference proteome</keyword>
<feature type="transmembrane region" description="Helical" evidence="5">
    <location>
        <begin position="95"/>
        <end position="120"/>
    </location>
</feature>
<evidence type="ECO:0000256" key="5">
    <source>
        <dbReference type="SAM" id="Phobius"/>
    </source>
</evidence>
<evidence type="ECO:0000313" key="8">
    <source>
        <dbReference type="Proteomes" id="UP000689195"/>
    </source>
</evidence>
<evidence type="ECO:0000313" key="7">
    <source>
        <dbReference type="EMBL" id="CAD8167396.1"/>
    </source>
</evidence>
<keyword evidence="3 5" id="KW-1133">Transmembrane helix</keyword>
<evidence type="ECO:0000256" key="1">
    <source>
        <dbReference type="ARBA" id="ARBA00004141"/>
    </source>
</evidence>
<feature type="domain" description="Amino acid transporter transmembrane" evidence="6">
    <location>
        <begin position="15"/>
        <end position="164"/>
    </location>
</feature>
<dbReference type="Pfam" id="PF01490">
    <property type="entry name" value="Aa_trans"/>
    <property type="match status" value="1"/>
</dbReference>
<dbReference type="OrthoDB" id="1684102at2759"/>
<evidence type="ECO:0000259" key="6">
    <source>
        <dbReference type="Pfam" id="PF01490"/>
    </source>
</evidence>
<protein>
    <recommendedName>
        <fullName evidence="6">Amino acid transporter transmembrane domain-containing protein</fullName>
    </recommendedName>
</protein>
<dbReference type="EMBL" id="CAJJDO010000047">
    <property type="protein sequence ID" value="CAD8167396.1"/>
    <property type="molecule type" value="Genomic_DNA"/>
</dbReference>
<comment type="caution">
    <text evidence="7">The sequence shown here is derived from an EMBL/GenBank/DDBJ whole genome shotgun (WGS) entry which is preliminary data.</text>
</comment>
<dbReference type="AlphaFoldDB" id="A0A8S1UY92"/>
<gene>
    <name evidence="7" type="ORF">PPENT_87.1.T0470098</name>
</gene>